<dbReference type="InterPro" id="IPR051697">
    <property type="entry name" value="Patched_domain-protein"/>
</dbReference>
<evidence type="ECO:0000256" key="4">
    <source>
        <dbReference type="ARBA" id="ARBA00022989"/>
    </source>
</evidence>
<protein>
    <submittedName>
        <fullName evidence="6">Uncharacterized protein</fullName>
    </submittedName>
</protein>
<dbReference type="InterPro" id="IPR004869">
    <property type="entry name" value="MMPL_dom"/>
</dbReference>
<dbReference type="SUPFAM" id="SSF82866">
    <property type="entry name" value="Multidrug efflux transporter AcrB transmembrane domain"/>
    <property type="match status" value="2"/>
</dbReference>
<evidence type="ECO:0000256" key="5">
    <source>
        <dbReference type="ARBA" id="ARBA00023136"/>
    </source>
</evidence>
<dbReference type="InterPro" id="IPR053958">
    <property type="entry name" value="HMGCR/SNAP/NPC1-like_SSD"/>
</dbReference>
<gene>
    <name evidence="6" type="ORF">CTOB1V02_LOCUS5598</name>
</gene>
<dbReference type="EMBL" id="OB661227">
    <property type="protein sequence ID" value="CAD7227699.1"/>
    <property type="molecule type" value="Genomic_DNA"/>
</dbReference>
<evidence type="ECO:0000313" key="6">
    <source>
        <dbReference type="EMBL" id="CAD7227699.1"/>
    </source>
</evidence>
<keyword evidence="3" id="KW-0812">Transmembrane</keyword>
<dbReference type="AlphaFoldDB" id="A0A7R8W9Z7"/>
<reference evidence="6" key="1">
    <citation type="submission" date="2020-11" db="EMBL/GenBank/DDBJ databases">
        <authorList>
            <person name="Tran Van P."/>
        </authorList>
    </citation>
    <scope>NUCLEOTIDE SEQUENCE</scope>
</reference>
<dbReference type="GO" id="GO:0016020">
    <property type="term" value="C:membrane"/>
    <property type="evidence" value="ECO:0007669"/>
    <property type="project" value="UniProtKB-SubCell"/>
</dbReference>
<comment type="similarity">
    <text evidence="2">Belongs to the patched family.</text>
</comment>
<name>A0A7R8W9Z7_9CRUS</name>
<dbReference type="PANTHER" id="PTHR10796:SF130">
    <property type="entry name" value="PATCHED DOMAIN-CONTAINING PROTEIN 3-LIKE PROTEIN"/>
    <property type="match status" value="1"/>
</dbReference>
<dbReference type="Gene3D" id="1.20.1640.10">
    <property type="entry name" value="Multidrug efflux transporter AcrB transmembrane domain"/>
    <property type="match status" value="2"/>
</dbReference>
<evidence type="ECO:0000256" key="3">
    <source>
        <dbReference type="ARBA" id="ARBA00022692"/>
    </source>
</evidence>
<keyword evidence="5" id="KW-0472">Membrane</keyword>
<dbReference type="PANTHER" id="PTHR10796">
    <property type="entry name" value="PATCHED-RELATED"/>
    <property type="match status" value="1"/>
</dbReference>
<dbReference type="InterPro" id="IPR000731">
    <property type="entry name" value="SSD"/>
</dbReference>
<proteinExistence type="inferred from homology"/>
<organism evidence="6">
    <name type="scientific">Cyprideis torosa</name>
    <dbReference type="NCBI Taxonomy" id="163714"/>
    <lineage>
        <taxon>Eukaryota</taxon>
        <taxon>Metazoa</taxon>
        <taxon>Ecdysozoa</taxon>
        <taxon>Arthropoda</taxon>
        <taxon>Crustacea</taxon>
        <taxon>Oligostraca</taxon>
        <taxon>Ostracoda</taxon>
        <taxon>Podocopa</taxon>
        <taxon>Podocopida</taxon>
        <taxon>Cytherocopina</taxon>
        <taxon>Cytheroidea</taxon>
        <taxon>Cytherideidae</taxon>
        <taxon>Cyprideis</taxon>
    </lineage>
</organism>
<dbReference type="Pfam" id="PF12349">
    <property type="entry name" value="Sterol-sensing"/>
    <property type="match status" value="1"/>
</dbReference>
<comment type="subcellular location">
    <subcellularLocation>
        <location evidence="1">Membrane</location>
        <topology evidence="1">Multi-pass membrane protein</topology>
    </subcellularLocation>
</comment>
<keyword evidence="4" id="KW-1133">Transmembrane helix</keyword>
<dbReference type="Pfam" id="PF03176">
    <property type="entry name" value="MMPL"/>
    <property type="match status" value="1"/>
</dbReference>
<dbReference type="PROSITE" id="PS50156">
    <property type="entry name" value="SSD"/>
    <property type="match status" value="2"/>
</dbReference>
<evidence type="ECO:0000256" key="2">
    <source>
        <dbReference type="ARBA" id="ARBA00005585"/>
    </source>
</evidence>
<accession>A0A7R8W9Z7</accession>
<sequence>MMWVVEVNRSAITDEDRNINAPQIYVADKRTAEWEDDYIDFFLSYTGLQGYRMYFYSMRSFLIVTVETILDDLGMLIVGYVLVFVFVVLILGRRSCVESRVYLEQTLKCSRTLWGQKENEKMGDVKMKTQEWILSALGMASVAFSTLTAIGLCHRMGFVYGSMHRAMPFVLLGIGIDDMFVIIQAFENLPKKELSGKSLRTRVGLTMEHAGVAITITSVTDFAAFVIGATTIIPALRSFCVYTAVGILVLYIFQSCFFVACFTLDQRRMESGRNGFLFCFKQPDGCGPRMECAKYDLIMIFFRDFYSPVLLKPLGKILVSLFTLGFLAWSIYGFYHLEQMFDRIWMLPESSYLHQYFKHSKIYYPSHWEMGALLVGSVDYPEELGNIHRVVTELRSEPTMRHVNSWTNDFIPYVNTYWNASAPDVPLPEDQFHSLLSLFLFSPKGGKYTHQFEFNGTLDCLSPAPPIIASRIDFEYKPMSGPHEHIPAMRRVKTAVLNSQITTGDQFVLSWARAYGNWEIDEIIQEELYRNIGLAMVCVFVVTLGLLGNIWTCLIVLSCVVMTLISVAGLMYNWGVTIDTVSCICMVLAIGLSVDYSAHVGHTFMTVSGTRDRRAALTLTRIGPAVFSGGFSTFLAFAALFTSQSHVFKTFFKIFFGVVIFGLYYALCFLPVFLSWFGPAPYQAGLREDYGEEMEDRGGMSCKENLEAGVVLIEARNGSLDGDLSKKTGARDPIKSSAEMTGAFA</sequence>
<dbReference type="OrthoDB" id="6510177at2759"/>
<evidence type="ECO:0000256" key="1">
    <source>
        <dbReference type="ARBA" id="ARBA00004141"/>
    </source>
</evidence>